<dbReference type="SFLD" id="SFLDS00005">
    <property type="entry name" value="Isoprenoid_Synthase_Type_I"/>
    <property type="match status" value="1"/>
</dbReference>
<evidence type="ECO:0000313" key="3">
    <source>
        <dbReference type="EMBL" id="EJD35168.1"/>
    </source>
</evidence>
<dbReference type="InterPro" id="IPR008949">
    <property type="entry name" value="Isoprenoid_synthase_dom_sf"/>
</dbReference>
<sequence length="251" mass="28411">MALEPYLEVGVRITQMAYGHVKSTDARVWMAIYNGFAICLDDVYAQAPDDAVDLFMPRMLSGQKQPYPNLERFAAHLRDVSHHLDELRTGLFLMSTFNWVISLQVDRVMAEHPVPPAATGFGVWCGQMSGVCGAYGMLIFPPEVPAHVIAPTVPDMMIFIRNFNDVFSFYKEEKAGDTANQICRLAQIRAEPRLHVLEAVAGETIRAHERICNTLAGYPEAQKAWLDFVSGYAAFHWTDKRYRLDELRLEL</sequence>
<evidence type="ECO:0000256" key="2">
    <source>
        <dbReference type="ARBA" id="ARBA00023239"/>
    </source>
</evidence>
<dbReference type="Proteomes" id="UP000006514">
    <property type="component" value="Unassembled WGS sequence"/>
</dbReference>
<keyword evidence="4" id="KW-1185">Reference proteome</keyword>
<dbReference type="InterPro" id="IPR024652">
    <property type="entry name" value="Trichodiene_synth"/>
</dbReference>
<dbReference type="SUPFAM" id="SSF48576">
    <property type="entry name" value="Terpenoid synthases"/>
    <property type="match status" value="1"/>
</dbReference>
<dbReference type="InParanoid" id="J0WR90"/>
<evidence type="ECO:0000256" key="1">
    <source>
        <dbReference type="ARBA" id="ARBA00007946"/>
    </source>
</evidence>
<proteinExistence type="inferred from homology"/>
<dbReference type="GO" id="GO:0016838">
    <property type="term" value="F:carbon-oxygen lyase activity, acting on phosphates"/>
    <property type="evidence" value="ECO:0007669"/>
    <property type="project" value="InterPro"/>
</dbReference>
<comment type="similarity">
    <text evidence="1">Belongs to the trichodiene synthase family.</text>
</comment>
<name>J0WR90_AURST</name>
<keyword evidence="2" id="KW-0456">Lyase</keyword>
<gene>
    <name evidence="3" type="ORF">AURDEDRAFT_75547</name>
</gene>
<dbReference type="Gene3D" id="1.10.600.10">
    <property type="entry name" value="Farnesyl Diphosphate Synthase"/>
    <property type="match status" value="1"/>
</dbReference>
<dbReference type="OrthoDB" id="2998174at2759"/>
<evidence type="ECO:0000313" key="4">
    <source>
        <dbReference type="Proteomes" id="UP000006514"/>
    </source>
</evidence>
<dbReference type="EMBL" id="JH687901">
    <property type="protein sequence ID" value="EJD35168.1"/>
    <property type="molecule type" value="Genomic_DNA"/>
</dbReference>
<dbReference type="AlphaFoldDB" id="J0WR90"/>
<dbReference type="Pfam" id="PF06330">
    <property type="entry name" value="TRI5"/>
    <property type="match status" value="1"/>
</dbReference>
<organism evidence="3 4">
    <name type="scientific">Auricularia subglabra (strain TFB-10046 / SS5)</name>
    <name type="common">White-rot fungus</name>
    <name type="synonym">Auricularia delicata (strain TFB10046)</name>
    <dbReference type="NCBI Taxonomy" id="717982"/>
    <lineage>
        <taxon>Eukaryota</taxon>
        <taxon>Fungi</taxon>
        <taxon>Dikarya</taxon>
        <taxon>Basidiomycota</taxon>
        <taxon>Agaricomycotina</taxon>
        <taxon>Agaricomycetes</taxon>
        <taxon>Auriculariales</taxon>
        <taxon>Auriculariaceae</taxon>
        <taxon>Auricularia</taxon>
    </lineage>
</organism>
<reference evidence="4" key="1">
    <citation type="journal article" date="2012" name="Science">
        <title>The Paleozoic origin of enzymatic lignin decomposition reconstructed from 31 fungal genomes.</title>
        <authorList>
            <person name="Floudas D."/>
            <person name="Binder M."/>
            <person name="Riley R."/>
            <person name="Barry K."/>
            <person name="Blanchette R.A."/>
            <person name="Henrissat B."/>
            <person name="Martinez A.T."/>
            <person name="Otillar R."/>
            <person name="Spatafora J.W."/>
            <person name="Yadav J.S."/>
            <person name="Aerts A."/>
            <person name="Benoit I."/>
            <person name="Boyd A."/>
            <person name="Carlson A."/>
            <person name="Copeland A."/>
            <person name="Coutinho P.M."/>
            <person name="de Vries R.P."/>
            <person name="Ferreira P."/>
            <person name="Findley K."/>
            <person name="Foster B."/>
            <person name="Gaskell J."/>
            <person name="Glotzer D."/>
            <person name="Gorecki P."/>
            <person name="Heitman J."/>
            <person name="Hesse C."/>
            <person name="Hori C."/>
            <person name="Igarashi K."/>
            <person name="Jurgens J.A."/>
            <person name="Kallen N."/>
            <person name="Kersten P."/>
            <person name="Kohler A."/>
            <person name="Kuees U."/>
            <person name="Kumar T.K.A."/>
            <person name="Kuo A."/>
            <person name="LaButti K."/>
            <person name="Larrondo L.F."/>
            <person name="Lindquist E."/>
            <person name="Ling A."/>
            <person name="Lombard V."/>
            <person name="Lucas S."/>
            <person name="Lundell T."/>
            <person name="Martin R."/>
            <person name="McLaughlin D.J."/>
            <person name="Morgenstern I."/>
            <person name="Morin E."/>
            <person name="Murat C."/>
            <person name="Nagy L.G."/>
            <person name="Nolan M."/>
            <person name="Ohm R.A."/>
            <person name="Patyshakuliyeva A."/>
            <person name="Rokas A."/>
            <person name="Ruiz-Duenas F.J."/>
            <person name="Sabat G."/>
            <person name="Salamov A."/>
            <person name="Samejima M."/>
            <person name="Schmutz J."/>
            <person name="Slot J.C."/>
            <person name="St John F."/>
            <person name="Stenlid J."/>
            <person name="Sun H."/>
            <person name="Sun S."/>
            <person name="Syed K."/>
            <person name="Tsang A."/>
            <person name="Wiebenga A."/>
            <person name="Young D."/>
            <person name="Pisabarro A."/>
            <person name="Eastwood D.C."/>
            <person name="Martin F."/>
            <person name="Cullen D."/>
            <person name="Grigoriev I.V."/>
            <person name="Hibbett D.S."/>
        </authorList>
    </citation>
    <scope>NUCLEOTIDE SEQUENCE [LARGE SCALE GENOMIC DNA]</scope>
    <source>
        <strain evidence="4">TFB10046</strain>
    </source>
</reference>
<protein>
    <submittedName>
        <fullName evidence="3">Terpenoid synthase</fullName>
    </submittedName>
</protein>
<dbReference type="KEGG" id="adl:AURDEDRAFT_75547"/>
<dbReference type="OMA" id="YIWAHAG"/>
<accession>J0WR90</accession>
<dbReference type="eggNOG" id="ENOG502SQ3X">
    <property type="taxonomic scope" value="Eukaryota"/>
</dbReference>
<dbReference type="SFLD" id="SFLDG01021">
    <property type="entry name" value="Trichodiene_Synthase_Like"/>
    <property type="match status" value="1"/>
</dbReference>